<keyword evidence="1" id="KW-0812">Transmembrane</keyword>
<organism evidence="2">
    <name type="scientific">marine sediment metagenome</name>
    <dbReference type="NCBI Taxonomy" id="412755"/>
    <lineage>
        <taxon>unclassified sequences</taxon>
        <taxon>metagenomes</taxon>
        <taxon>ecological metagenomes</taxon>
    </lineage>
</organism>
<protein>
    <submittedName>
        <fullName evidence="2">Uncharacterized protein</fullName>
    </submittedName>
</protein>
<accession>X1FRE8</accession>
<name>X1FRE8_9ZZZZ</name>
<proteinExistence type="predicted"/>
<dbReference type="EMBL" id="BARU01024097">
    <property type="protein sequence ID" value="GAH47542.1"/>
    <property type="molecule type" value="Genomic_DNA"/>
</dbReference>
<sequence length="57" mass="6227">MTKKWYHSKVLYTNAIGIAVVLVTAFGYEDVSAEILAIEGSILALINCILRLTTNQG</sequence>
<reference evidence="2" key="1">
    <citation type="journal article" date="2014" name="Front. Microbiol.">
        <title>High frequency of phylogenetically diverse reductive dehalogenase-homologous genes in deep subseafloor sedimentary metagenomes.</title>
        <authorList>
            <person name="Kawai M."/>
            <person name="Futagami T."/>
            <person name="Toyoda A."/>
            <person name="Takaki Y."/>
            <person name="Nishi S."/>
            <person name="Hori S."/>
            <person name="Arai W."/>
            <person name="Tsubouchi T."/>
            <person name="Morono Y."/>
            <person name="Uchiyama I."/>
            <person name="Ito T."/>
            <person name="Fujiyama A."/>
            <person name="Inagaki F."/>
            <person name="Takami H."/>
        </authorList>
    </citation>
    <scope>NUCLEOTIDE SEQUENCE</scope>
    <source>
        <strain evidence="2">Expedition CK06-06</strain>
    </source>
</reference>
<comment type="caution">
    <text evidence="2">The sequence shown here is derived from an EMBL/GenBank/DDBJ whole genome shotgun (WGS) entry which is preliminary data.</text>
</comment>
<evidence type="ECO:0000313" key="2">
    <source>
        <dbReference type="EMBL" id="GAH47542.1"/>
    </source>
</evidence>
<evidence type="ECO:0000256" key="1">
    <source>
        <dbReference type="SAM" id="Phobius"/>
    </source>
</evidence>
<keyword evidence="1" id="KW-1133">Transmembrane helix</keyword>
<feature type="non-terminal residue" evidence="2">
    <location>
        <position position="57"/>
    </location>
</feature>
<feature type="transmembrane region" description="Helical" evidence="1">
    <location>
        <begin position="12"/>
        <end position="29"/>
    </location>
</feature>
<keyword evidence="1" id="KW-0472">Membrane</keyword>
<feature type="transmembrane region" description="Helical" evidence="1">
    <location>
        <begin position="35"/>
        <end position="53"/>
    </location>
</feature>
<gene>
    <name evidence="2" type="ORF">S03H2_39030</name>
</gene>
<dbReference type="AlphaFoldDB" id="X1FRE8"/>